<sequence length="159" mass="18253">MKNSVNKIEYFVLFRCCDATLVPLVDRIVGHLKEADAIKIWAEDDQGKRAQKYELYNHMLELYLESKEKEIKSIVGPYVIGGRMVLSGKEYTQTIARDSMATVFIDMLSKVNSLVNGQSFRLSNFNYTTTLDPPYGKLEKEINILGFKHKPTKFANQLH</sequence>
<dbReference type="RefSeq" id="XP_020427694.1">
    <property type="nucleotide sequence ID" value="XM_020581824.1"/>
</dbReference>
<accession>D3BSU5</accession>
<dbReference type="AlphaFoldDB" id="D3BSU5"/>
<gene>
    <name evidence="1" type="ORF">PPL_11065</name>
</gene>
<dbReference type="GeneID" id="31366534"/>
<evidence type="ECO:0000313" key="2">
    <source>
        <dbReference type="Proteomes" id="UP000001396"/>
    </source>
</evidence>
<evidence type="ECO:0000313" key="1">
    <source>
        <dbReference type="EMBL" id="EFA75560.1"/>
    </source>
</evidence>
<dbReference type="EMBL" id="ADBJ01000054">
    <property type="protein sequence ID" value="EFA75560.1"/>
    <property type="molecule type" value="Genomic_DNA"/>
</dbReference>
<comment type="caution">
    <text evidence="1">The sequence shown here is derived from an EMBL/GenBank/DDBJ whole genome shotgun (WGS) entry which is preliminary data.</text>
</comment>
<dbReference type="InParanoid" id="D3BSU5"/>
<reference evidence="1 2" key="1">
    <citation type="journal article" date="2011" name="Genome Res.">
        <title>Phylogeny-wide analysis of social amoeba genomes highlights ancient origins for complex intercellular communication.</title>
        <authorList>
            <person name="Heidel A.J."/>
            <person name="Lawal H.M."/>
            <person name="Felder M."/>
            <person name="Schilde C."/>
            <person name="Helps N.R."/>
            <person name="Tunggal B."/>
            <person name="Rivero F."/>
            <person name="John U."/>
            <person name="Schleicher M."/>
            <person name="Eichinger L."/>
            <person name="Platzer M."/>
            <person name="Noegel A.A."/>
            <person name="Schaap P."/>
            <person name="Gloeckner G."/>
        </authorList>
    </citation>
    <scope>NUCLEOTIDE SEQUENCE [LARGE SCALE GENOMIC DNA]</scope>
    <source>
        <strain evidence="2">ATCC 26659 / Pp 5 / PN500</strain>
    </source>
</reference>
<organism evidence="1 2">
    <name type="scientific">Heterostelium pallidum (strain ATCC 26659 / Pp 5 / PN500)</name>
    <name type="common">Cellular slime mold</name>
    <name type="synonym">Polysphondylium pallidum</name>
    <dbReference type="NCBI Taxonomy" id="670386"/>
    <lineage>
        <taxon>Eukaryota</taxon>
        <taxon>Amoebozoa</taxon>
        <taxon>Evosea</taxon>
        <taxon>Eumycetozoa</taxon>
        <taxon>Dictyostelia</taxon>
        <taxon>Acytosteliales</taxon>
        <taxon>Acytosteliaceae</taxon>
        <taxon>Heterostelium</taxon>
    </lineage>
</organism>
<dbReference type="Proteomes" id="UP000001396">
    <property type="component" value="Unassembled WGS sequence"/>
</dbReference>
<keyword evidence="2" id="KW-1185">Reference proteome</keyword>
<name>D3BSU5_HETP5</name>
<proteinExistence type="predicted"/>
<protein>
    <submittedName>
        <fullName evidence="1">Uncharacterized protein</fullName>
    </submittedName>
</protein>